<keyword evidence="5" id="KW-1185">Reference proteome</keyword>
<dbReference type="PANTHER" id="PTHR22935:SF97">
    <property type="entry name" value="BETA-LACTAMASE-RELATED DOMAIN-CONTAINING PROTEIN"/>
    <property type="match status" value="1"/>
</dbReference>
<evidence type="ECO:0000313" key="5">
    <source>
        <dbReference type="Proteomes" id="UP000019376"/>
    </source>
</evidence>
<feature type="signal peptide" evidence="1">
    <location>
        <begin position="1"/>
        <end position="21"/>
    </location>
</feature>
<feature type="domain" description="Beta-lactamase-like ARB-00930-like C-terminal" evidence="3">
    <location>
        <begin position="430"/>
        <end position="570"/>
    </location>
</feature>
<reference evidence="4 5" key="1">
    <citation type="journal article" date="2013" name="PLoS ONE">
        <title>Genomic and secretomic analyses reveal unique features of the lignocellulolytic enzyme system of Penicillium decumbens.</title>
        <authorList>
            <person name="Liu G."/>
            <person name="Zhang L."/>
            <person name="Wei X."/>
            <person name="Zou G."/>
            <person name="Qin Y."/>
            <person name="Ma L."/>
            <person name="Li J."/>
            <person name="Zheng H."/>
            <person name="Wang S."/>
            <person name="Wang C."/>
            <person name="Xun L."/>
            <person name="Zhao G.-P."/>
            <person name="Zhou Z."/>
            <person name="Qu Y."/>
        </authorList>
    </citation>
    <scope>NUCLEOTIDE SEQUENCE [LARGE SCALE GENOMIC DNA]</scope>
    <source>
        <strain evidence="5">114-2 / CGMCC 5302</strain>
    </source>
</reference>
<dbReference type="InterPro" id="IPR001466">
    <property type="entry name" value="Beta-lactam-related"/>
</dbReference>
<keyword evidence="1" id="KW-0732">Signal</keyword>
<dbReference type="InterPro" id="IPR058664">
    <property type="entry name" value="ARB_00930-like_C"/>
</dbReference>
<sequence>MHTSVHWLSSIALAFLGSTSALESHPSCPPLGPDYPPPSSLSTDPIFKVAVQEIISSLDQVAINGSLHDDSLSVQIFSGRDTNPLMYFASTSETINTTIGVSSVTEDTVFRVGSVSKLFTVTLLLIEEGLWAFSEPIAKYVPELREAAEKLQWDPRNRRDTIDYVDWGAITIGELASHMAGIPRDYGVLDLSGQASMMEKLGFPALSPSEIPSCGDPDPCNREQFFQGLIRRHPIVPTSSTPVYSNAAFQILAYALEGMTGESFATLLQEDLVIPLGMNATFYTAPDMSLGVIPIQDGEHWWTFDMGDEGPAGGIYSSTKDMATLGQAILSSSLLPASTTRRWMQPHVHTASLDSSVGAPWEIIRLDNPRATDVYTKAGDIGAYSSMIALSPDYDIGFTILLAGSDGHSKVALAADLISAQLFPALEAVAKNQAARRFTGAYASEQGMNSTMSIMTDDGPGLVITSWINNGTDMMESLMTMGHVQDPSSFNVRLYPTGLESPGQISFRAVLPVELSTAGNGPFTSGCLTWVTMDAQVYGSVGMDEFVFDLNDMGMVNRITPRALRASLVKI</sequence>
<dbReference type="Gene3D" id="3.40.710.10">
    <property type="entry name" value="DD-peptidase/beta-lactamase superfamily"/>
    <property type="match status" value="1"/>
</dbReference>
<organism evidence="4 5">
    <name type="scientific">Penicillium oxalicum (strain 114-2 / CGMCC 5302)</name>
    <name type="common">Penicillium decumbens</name>
    <dbReference type="NCBI Taxonomy" id="933388"/>
    <lineage>
        <taxon>Eukaryota</taxon>
        <taxon>Fungi</taxon>
        <taxon>Dikarya</taxon>
        <taxon>Ascomycota</taxon>
        <taxon>Pezizomycotina</taxon>
        <taxon>Eurotiomycetes</taxon>
        <taxon>Eurotiomycetidae</taxon>
        <taxon>Eurotiales</taxon>
        <taxon>Aspergillaceae</taxon>
        <taxon>Penicillium</taxon>
    </lineage>
</organism>
<dbReference type="Proteomes" id="UP000019376">
    <property type="component" value="Unassembled WGS sequence"/>
</dbReference>
<evidence type="ECO:0000256" key="1">
    <source>
        <dbReference type="SAM" id="SignalP"/>
    </source>
</evidence>
<feature type="domain" description="Beta-lactamase-related" evidence="2">
    <location>
        <begin position="103"/>
        <end position="419"/>
    </location>
</feature>
<dbReference type="STRING" id="933388.S7ZJA1"/>
<dbReference type="InterPro" id="IPR051478">
    <property type="entry name" value="Beta-lactamase-like_AB/R"/>
</dbReference>
<dbReference type="InterPro" id="IPR012338">
    <property type="entry name" value="Beta-lactam/transpept-like"/>
</dbReference>
<evidence type="ECO:0000259" key="2">
    <source>
        <dbReference type="Pfam" id="PF00144"/>
    </source>
</evidence>
<proteinExistence type="predicted"/>
<feature type="chain" id="PRO_5004547391" evidence="1">
    <location>
        <begin position="22"/>
        <end position="571"/>
    </location>
</feature>
<dbReference type="PhylomeDB" id="S7ZJA1"/>
<accession>S7ZJA1</accession>
<evidence type="ECO:0000259" key="3">
    <source>
        <dbReference type="Pfam" id="PF26335"/>
    </source>
</evidence>
<dbReference type="eggNOG" id="ENOG502SJKK">
    <property type="taxonomic scope" value="Eukaryota"/>
</dbReference>
<dbReference type="SUPFAM" id="SSF56601">
    <property type="entry name" value="beta-lactamase/transpeptidase-like"/>
    <property type="match status" value="1"/>
</dbReference>
<dbReference type="HOGENOM" id="CLU_019706_0_0_1"/>
<dbReference type="AlphaFoldDB" id="S7ZJA1"/>
<dbReference type="EMBL" id="KB644411">
    <property type="protein sequence ID" value="EPS28756.1"/>
    <property type="molecule type" value="Genomic_DNA"/>
</dbReference>
<dbReference type="PANTHER" id="PTHR22935">
    <property type="entry name" value="PENICILLIN-BINDING PROTEIN"/>
    <property type="match status" value="1"/>
</dbReference>
<dbReference type="Pfam" id="PF26335">
    <property type="entry name" value="ARB_00930_C"/>
    <property type="match status" value="1"/>
</dbReference>
<dbReference type="OrthoDB" id="10250282at2759"/>
<gene>
    <name evidence="4" type="ORF">PDE_03702</name>
</gene>
<dbReference type="Pfam" id="PF00144">
    <property type="entry name" value="Beta-lactamase"/>
    <property type="match status" value="1"/>
</dbReference>
<name>S7ZJA1_PENO1</name>
<evidence type="ECO:0000313" key="4">
    <source>
        <dbReference type="EMBL" id="EPS28756.1"/>
    </source>
</evidence>
<protein>
    <submittedName>
        <fullName evidence="4">Uncharacterized protein</fullName>
    </submittedName>
</protein>